<feature type="transmembrane region" description="Helical" evidence="8">
    <location>
        <begin position="247"/>
        <end position="276"/>
    </location>
</feature>
<protein>
    <submittedName>
        <fullName evidence="9">AI-2E family transporter</fullName>
    </submittedName>
</protein>
<dbReference type="PANTHER" id="PTHR21716">
    <property type="entry name" value="TRANSMEMBRANE PROTEIN"/>
    <property type="match status" value="1"/>
</dbReference>
<name>A0ABW2NM91_9BACL</name>
<evidence type="ECO:0000256" key="4">
    <source>
        <dbReference type="ARBA" id="ARBA00022475"/>
    </source>
</evidence>
<reference evidence="10" key="1">
    <citation type="journal article" date="2019" name="Int. J. Syst. Evol. Microbiol.">
        <title>The Global Catalogue of Microorganisms (GCM) 10K type strain sequencing project: providing services to taxonomists for standard genome sequencing and annotation.</title>
        <authorList>
            <consortium name="The Broad Institute Genomics Platform"/>
            <consortium name="The Broad Institute Genome Sequencing Center for Infectious Disease"/>
            <person name="Wu L."/>
            <person name="Ma J."/>
        </authorList>
    </citation>
    <scope>NUCLEOTIDE SEQUENCE [LARGE SCALE GENOMIC DNA]</scope>
    <source>
        <strain evidence="10">NBRC 106396</strain>
    </source>
</reference>
<feature type="transmembrane region" description="Helical" evidence="8">
    <location>
        <begin position="224"/>
        <end position="241"/>
    </location>
</feature>
<evidence type="ECO:0000256" key="5">
    <source>
        <dbReference type="ARBA" id="ARBA00022692"/>
    </source>
</evidence>
<feature type="transmembrane region" description="Helical" evidence="8">
    <location>
        <begin position="29"/>
        <end position="54"/>
    </location>
</feature>
<keyword evidence="5 8" id="KW-0812">Transmembrane</keyword>
<organism evidence="9 10">
    <name type="scientific">Fictibacillus iocasae</name>
    <dbReference type="NCBI Taxonomy" id="2715437"/>
    <lineage>
        <taxon>Bacteria</taxon>
        <taxon>Bacillati</taxon>
        <taxon>Bacillota</taxon>
        <taxon>Bacilli</taxon>
        <taxon>Bacillales</taxon>
        <taxon>Fictibacillaceae</taxon>
        <taxon>Fictibacillus</taxon>
    </lineage>
</organism>
<dbReference type="InterPro" id="IPR002549">
    <property type="entry name" value="AI-2E-like"/>
</dbReference>
<evidence type="ECO:0000256" key="2">
    <source>
        <dbReference type="ARBA" id="ARBA00009773"/>
    </source>
</evidence>
<evidence type="ECO:0000256" key="1">
    <source>
        <dbReference type="ARBA" id="ARBA00004651"/>
    </source>
</evidence>
<dbReference type="Proteomes" id="UP001596549">
    <property type="component" value="Unassembled WGS sequence"/>
</dbReference>
<evidence type="ECO:0000256" key="7">
    <source>
        <dbReference type="ARBA" id="ARBA00023136"/>
    </source>
</evidence>
<keyword evidence="6 8" id="KW-1133">Transmembrane helix</keyword>
<evidence type="ECO:0000256" key="8">
    <source>
        <dbReference type="SAM" id="Phobius"/>
    </source>
</evidence>
<accession>A0ABW2NM91</accession>
<sequence>MPQSKLFRAGYALLLIFLLIWVGTKIDFIFRPLVVLVQTLFAPFLLAGVLYYLFRPVVNFLHKRSVPKILSILLIYGAAVGLVTLLIYSIGPVLQRQVSSLVENMPGLINSVRNNIVELQNHEWVDRFQESEQFNPKELSDKVTAYLSDSVSTIGTNIANFISIVTNIVVVFVTVPFILYYMLKEGEKAPRQVLSLLPIKQRENGQKILSDMDQALSGYIQGQILVSVVVGLMLYAGYLIIGIEYSLLLALAAMLTNVIPFLGPIIGVVPAIIVAVTDSPAMVVKVLIVMVIAQQIEGNLISPQVMGRTLDIHPLTIISLLLVAGSLGGLLGLILAVPVFAVLKVIVLHTYRLFKLRNLQNYE</sequence>
<gene>
    <name evidence="9" type="ORF">ACFQPF_08705</name>
</gene>
<feature type="transmembrane region" description="Helical" evidence="8">
    <location>
        <begin position="7"/>
        <end position="23"/>
    </location>
</feature>
<evidence type="ECO:0000256" key="6">
    <source>
        <dbReference type="ARBA" id="ARBA00022989"/>
    </source>
</evidence>
<feature type="transmembrane region" description="Helical" evidence="8">
    <location>
        <begin position="66"/>
        <end position="90"/>
    </location>
</feature>
<comment type="subcellular location">
    <subcellularLocation>
        <location evidence="1">Cell membrane</location>
        <topology evidence="1">Multi-pass membrane protein</topology>
    </subcellularLocation>
</comment>
<keyword evidence="3" id="KW-0813">Transport</keyword>
<evidence type="ECO:0000313" key="10">
    <source>
        <dbReference type="Proteomes" id="UP001596549"/>
    </source>
</evidence>
<evidence type="ECO:0000256" key="3">
    <source>
        <dbReference type="ARBA" id="ARBA00022448"/>
    </source>
</evidence>
<keyword evidence="10" id="KW-1185">Reference proteome</keyword>
<feature type="transmembrane region" description="Helical" evidence="8">
    <location>
        <begin position="158"/>
        <end position="183"/>
    </location>
</feature>
<comment type="caution">
    <text evidence="9">The sequence shown here is derived from an EMBL/GenBank/DDBJ whole genome shotgun (WGS) entry which is preliminary data.</text>
</comment>
<evidence type="ECO:0000313" key="9">
    <source>
        <dbReference type="EMBL" id="MFC7371755.1"/>
    </source>
</evidence>
<keyword evidence="4" id="KW-1003">Cell membrane</keyword>
<dbReference type="PANTHER" id="PTHR21716:SF53">
    <property type="entry name" value="PERMEASE PERM-RELATED"/>
    <property type="match status" value="1"/>
</dbReference>
<feature type="transmembrane region" description="Helical" evidence="8">
    <location>
        <begin position="314"/>
        <end position="347"/>
    </location>
</feature>
<comment type="similarity">
    <text evidence="2">Belongs to the autoinducer-2 exporter (AI-2E) (TC 2.A.86) family.</text>
</comment>
<keyword evidence="7 8" id="KW-0472">Membrane</keyword>
<proteinExistence type="inferred from homology"/>
<dbReference type="EMBL" id="JBHTCP010000014">
    <property type="protein sequence ID" value="MFC7371755.1"/>
    <property type="molecule type" value="Genomic_DNA"/>
</dbReference>
<dbReference type="Pfam" id="PF01594">
    <property type="entry name" value="AI-2E_transport"/>
    <property type="match status" value="1"/>
</dbReference>